<dbReference type="EMBL" id="CAJNOO010000755">
    <property type="protein sequence ID" value="CAF1026389.1"/>
    <property type="molecule type" value="Genomic_DNA"/>
</dbReference>
<dbReference type="OrthoDB" id="10398591at2759"/>
<evidence type="ECO:0000313" key="6">
    <source>
        <dbReference type="EMBL" id="CAF3559049.1"/>
    </source>
</evidence>
<evidence type="ECO:0000313" key="7">
    <source>
        <dbReference type="EMBL" id="CAF3654264.1"/>
    </source>
</evidence>
<evidence type="ECO:0000313" key="5">
    <source>
        <dbReference type="EMBL" id="CAF1026389.1"/>
    </source>
</evidence>
<dbReference type="Proteomes" id="UP000663889">
    <property type="component" value="Unassembled WGS sequence"/>
</dbReference>
<evidence type="ECO:0000313" key="8">
    <source>
        <dbReference type="EMBL" id="CAF3868042.1"/>
    </source>
</evidence>
<dbReference type="Proteomes" id="UP000663882">
    <property type="component" value="Unassembled WGS sequence"/>
</dbReference>
<dbReference type="EMBL" id="CAJOAX010000290">
    <property type="protein sequence ID" value="CAF3559049.1"/>
    <property type="molecule type" value="Genomic_DNA"/>
</dbReference>
<dbReference type="Proteomes" id="UP000663874">
    <property type="component" value="Unassembled WGS sequence"/>
</dbReference>
<dbReference type="EMBL" id="CAJOBD010002254">
    <property type="protein sequence ID" value="CAF3868042.1"/>
    <property type="molecule type" value="Genomic_DNA"/>
</dbReference>
<dbReference type="AlphaFoldDB" id="A0A814IMY9"/>
<comment type="caution">
    <text evidence="5">The sequence shown here is derived from an EMBL/GenBank/DDBJ whole genome shotgun (WGS) entry which is preliminary data.</text>
</comment>
<keyword evidence="2" id="KW-1133">Transmembrane helix</keyword>
<proteinExistence type="predicted"/>
<feature type="transmembrane region" description="Helical" evidence="2">
    <location>
        <begin position="52"/>
        <end position="71"/>
    </location>
</feature>
<feature type="compositionally biased region" description="Basic residues" evidence="1">
    <location>
        <begin position="13"/>
        <end position="26"/>
    </location>
</feature>
<evidence type="ECO:0000256" key="2">
    <source>
        <dbReference type="SAM" id="Phobius"/>
    </source>
</evidence>
<dbReference type="EMBL" id="CAJNOT010000484">
    <property type="protein sequence ID" value="CAF0997489.1"/>
    <property type="molecule type" value="Genomic_DNA"/>
</dbReference>
<dbReference type="EMBL" id="CAJOBE010000524">
    <property type="protein sequence ID" value="CAF3654264.1"/>
    <property type="molecule type" value="Genomic_DNA"/>
</dbReference>
<evidence type="ECO:0000313" key="4">
    <source>
        <dbReference type="EMBL" id="CAF1006316.1"/>
    </source>
</evidence>
<dbReference type="Proteomes" id="UP000663823">
    <property type="component" value="Unassembled WGS sequence"/>
</dbReference>
<accession>A0A814IMY9</accession>
<gene>
    <name evidence="7" type="ORF">FNK824_LOCUS6167</name>
    <name evidence="8" type="ORF">JBS370_LOCUS19144</name>
    <name evidence="6" type="ORF">OTI717_LOCUS4703</name>
    <name evidence="5" type="ORF">RFH988_LOCUS15469</name>
    <name evidence="4" type="ORF">SEV965_LOCUS11055</name>
    <name evidence="3" type="ORF">ZHD862_LOCUS12348</name>
</gene>
<keyword evidence="2" id="KW-0472">Membrane</keyword>
<sequence length="106" mass="12459">MPGSTSSNINTAKRTRRSNKQNRHRRELSHVIRYPSLNNIAYYAKYFFFKTAFGRIVLLFTMFAGFNIYFFSQVYWPKISVWLQNSTSTSTSIDTTSFESPTENEF</sequence>
<dbReference type="Proteomes" id="UP000663836">
    <property type="component" value="Unassembled WGS sequence"/>
</dbReference>
<protein>
    <submittedName>
        <fullName evidence="5">Uncharacterized protein</fullName>
    </submittedName>
</protein>
<name>A0A814IMY9_9BILA</name>
<feature type="compositionally biased region" description="Polar residues" evidence="1">
    <location>
        <begin position="1"/>
        <end position="12"/>
    </location>
</feature>
<feature type="region of interest" description="Disordered" evidence="1">
    <location>
        <begin position="1"/>
        <end position="26"/>
    </location>
</feature>
<dbReference type="EMBL" id="CAJNOU010000468">
    <property type="protein sequence ID" value="CAF1006316.1"/>
    <property type="molecule type" value="Genomic_DNA"/>
</dbReference>
<evidence type="ECO:0000313" key="3">
    <source>
        <dbReference type="EMBL" id="CAF0997489.1"/>
    </source>
</evidence>
<evidence type="ECO:0000256" key="1">
    <source>
        <dbReference type="SAM" id="MobiDB-lite"/>
    </source>
</evidence>
<dbReference type="Proteomes" id="UP000663864">
    <property type="component" value="Unassembled WGS sequence"/>
</dbReference>
<organism evidence="5 9">
    <name type="scientific">Rotaria sordida</name>
    <dbReference type="NCBI Taxonomy" id="392033"/>
    <lineage>
        <taxon>Eukaryota</taxon>
        <taxon>Metazoa</taxon>
        <taxon>Spiralia</taxon>
        <taxon>Gnathifera</taxon>
        <taxon>Rotifera</taxon>
        <taxon>Eurotatoria</taxon>
        <taxon>Bdelloidea</taxon>
        <taxon>Philodinida</taxon>
        <taxon>Philodinidae</taxon>
        <taxon>Rotaria</taxon>
    </lineage>
</organism>
<reference evidence="5" key="1">
    <citation type="submission" date="2021-02" db="EMBL/GenBank/DDBJ databases">
        <authorList>
            <person name="Nowell W R."/>
        </authorList>
    </citation>
    <scope>NUCLEOTIDE SEQUENCE</scope>
</reference>
<keyword evidence="2" id="KW-0812">Transmembrane</keyword>
<evidence type="ECO:0000313" key="9">
    <source>
        <dbReference type="Proteomes" id="UP000663882"/>
    </source>
</evidence>